<accession>A0A8J3YJ08</accession>
<gene>
    <name evidence="1" type="ORF">Val02_16970</name>
</gene>
<keyword evidence="2" id="KW-1185">Reference proteome</keyword>
<dbReference type="AlphaFoldDB" id="A0A8J3YJ08"/>
<dbReference type="EMBL" id="BOPF01000004">
    <property type="protein sequence ID" value="GIJ44811.1"/>
    <property type="molecule type" value="Genomic_DNA"/>
</dbReference>
<dbReference type="Proteomes" id="UP000619260">
    <property type="component" value="Unassembled WGS sequence"/>
</dbReference>
<evidence type="ECO:0000313" key="2">
    <source>
        <dbReference type="Proteomes" id="UP000619260"/>
    </source>
</evidence>
<reference evidence="1" key="1">
    <citation type="submission" date="2021-01" db="EMBL/GenBank/DDBJ databases">
        <title>Whole genome shotgun sequence of Virgisporangium aliadipatigenens NBRC 105644.</title>
        <authorList>
            <person name="Komaki H."/>
            <person name="Tamura T."/>
        </authorList>
    </citation>
    <scope>NUCLEOTIDE SEQUENCE</scope>
    <source>
        <strain evidence="1">NBRC 105644</strain>
    </source>
</reference>
<sequence length="211" mass="21482">MLVGCAPSEESGLFNDLAAQLDEAGELTFTAEYRLAGGASALLAQAQEPKRAVYQFPGGKLVTTDEATTDCRTATDATRCTLTAPPTNPTDPVLELVAGAERSPNPGPIPSASGGLVAPSAALRLVSQAALDGGTVTRHETTIAGKAATCVGVHGSAGLTVCITKEGVLGRFTGTVNGNAVQLELERYSDSADPSLFATPAGATVEDKRPR</sequence>
<organism evidence="1 2">
    <name type="scientific">Virgisporangium aliadipatigenens</name>
    <dbReference type="NCBI Taxonomy" id="741659"/>
    <lineage>
        <taxon>Bacteria</taxon>
        <taxon>Bacillati</taxon>
        <taxon>Actinomycetota</taxon>
        <taxon>Actinomycetes</taxon>
        <taxon>Micromonosporales</taxon>
        <taxon>Micromonosporaceae</taxon>
        <taxon>Virgisporangium</taxon>
    </lineage>
</organism>
<dbReference type="RefSeq" id="WP_203898343.1">
    <property type="nucleotide sequence ID" value="NZ_BOPF01000004.1"/>
</dbReference>
<name>A0A8J3YJ08_9ACTN</name>
<proteinExistence type="predicted"/>
<protein>
    <submittedName>
        <fullName evidence="1">Uncharacterized protein</fullName>
    </submittedName>
</protein>
<comment type="caution">
    <text evidence="1">The sequence shown here is derived from an EMBL/GenBank/DDBJ whole genome shotgun (WGS) entry which is preliminary data.</text>
</comment>
<evidence type="ECO:0000313" key="1">
    <source>
        <dbReference type="EMBL" id="GIJ44811.1"/>
    </source>
</evidence>